<dbReference type="AlphaFoldDB" id="A0A0J9F054"/>
<evidence type="ECO:0000313" key="3">
    <source>
        <dbReference type="EMBL" id="KMW70835.1"/>
    </source>
</evidence>
<dbReference type="EMBL" id="LATL02000054">
    <property type="protein sequence ID" value="KMW70835.1"/>
    <property type="molecule type" value="Genomic_DNA"/>
</dbReference>
<dbReference type="Proteomes" id="UP000033607">
    <property type="component" value="Unassembled WGS sequence"/>
</dbReference>
<reference evidence="3 4" key="1">
    <citation type="submission" date="2015-06" db="EMBL/GenBank/DDBJ databases">
        <title>Draft genome assembly of filamentous brackish cyanobacterium Limnoraphis robusta strain CS-951.</title>
        <authorList>
            <person name="Willis A."/>
            <person name="Parks M."/>
            <person name="Burford M.A."/>
        </authorList>
    </citation>
    <scope>NUCLEOTIDE SEQUENCE [LARGE SCALE GENOMIC DNA]</scope>
    <source>
        <strain evidence="3 4">CS-951</strain>
    </source>
</reference>
<feature type="domain" description="Glycosyl-hydrolase family 116 catalytic region" evidence="1">
    <location>
        <begin position="22"/>
        <end position="191"/>
    </location>
</feature>
<dbReference type="PANTHER" id="PTHR12654">
    <property type="entry name" value="BILE ACID BETA-GLUCOSIDASE-RELATED"/>
    <property type="match status" value="1"/>
</dbReference>
<sequence>AIEIGNCLEKTEFSTLFPSLSETISTYKTWLKQAKPIYQKLWNGQYYQLDSESGSDVVMADQLCGQFYVKLLGLEDIVAPERTISALQTIYQSCFQNFHHGQLGAANGVRLNGEPVNPNDTHPLEVWTGINFGLAAFLIQMGMKEEGFNLAEVVVKQIYENGLQFRTPEAITAAGTFRASHYLRAMAIWAIYVVCG</sequence>
<evidence type="ECO:0000313" key="4">
    <source>
        <dbReference type="Proteomes" id="UP000033607"/>
    </source>
</evidence>
<name>A0A0J9F054_9CYAN</name>
<dbReference type="SUPFAM" id="SSF48208">
    <property type="entry name" value="Six-hairpin glycosidases"/>
    <property type="match status" value="1"/>
</dbReference>
<comment type="caution">
    <text evidence="3">The sequence shown here is derived from an EMBL/GenBank/DDBJ whole genome shotgun (WGS) entry which is preliminary data.</text>
</comment>
<dbReference type="Pfam" id="PF04685">
    <property type="entry name" value="DUF608"/>
    <property type="match status" value="1"/>
</dbReference>
<gene>
    <name evidence="3" type="ORF">WN50_32355</name>
    <name evidence="2" type="ORF">WN50_36275</name>
</gene>
<dbReference type="RefSeq" id="WP_049558023.1">
    <property type="nucleotide sequence ID" value="NZ_LATL02000054.1"/>
</dbReference>
<dbReference type="GO" id="GO:0005975">
    <property type="term" value="P:carbohydrate metabolic process"/>
    <property type="evidence" value="ECO:0007669"/>
    <property type="project" value="InterPro"/>
</dbReference>
<organism evidence="3 4">
    <name type="scientific">Limnoraphis robusta CS-951</name>
    <dbReference type="NCBI Taxonomy" id="1637645"/>
    <lineage>
        <taxon>Bacteria</taxon>
        <taxon>Bacillati</taxon>
        <taxon>Cyanobacteriota</taxon>
        <taxon>Cyanophyceae</taxon>
        <taxon>Oscillatoriophycideae</taxon>
        <taxon>Oscillatoriales</taxon>
        <taxon>Sirenicapillariaceae</taxon>
        <taxon>Limnoraphis</taxon>
    </lineage>
</organism>
<feature type="non-terminal residue" evidence="3">
    <location>
        <position position="1"/>
    </location>
</feature>
<accession>A0A0J9F054</accession>
<dbReference type="EMBL" id="LATL02000206">
    <property type="protein sequence ID" value="KMW70318.1"/>
    <property type="molecule type" value="Genomic_DNA"/>
</dbReference>
<dbReference type="PANTHER" id="PTHR12654:SF0">
    <property type="entry name" value="NON-LYSOSOMAL GLUCOSYLCERAMIDASE"/>
    <property type="match status" value="1"/>
</dbReference>
<dbReference type="InterPro" id="IPR008928">
    <property type="entry name" value="6-hairpin_glycosidase_sf"/>
</dbReference>
<dbReference type="PATRIC" id="fig|1637645.4.peg.4089"/>
<dbReference type="GO" id="GO:0008422">
    <property type="term" value="F:beta-glucosidase activity"/>
    <property type="evidence" value="ECO:0007669"/>
    <property type="project" value="TreeGrafter"/>
</dbReference>
<dbReference type="InterPro" id="IPR006775">
    <property type="entry name" value="GH116_catalytic"/>
</dbReference>
<proteinExistence type="predicted"/>
<evidence type="ECO:0000259" key="1">
    <source>
        <dbReference type="Pfam" id="PF04685"/>
    </source>
</evidence>
<dbReference type="InterPro" id="IPR052566">
    <property type="entry name" value="Non-lysos_glucosylceramidase"/>
</dbReference>
<evidence type="ECO:0000313" key="2">
    <source>
        <dbReference type="EMBL" id="KMW70318.1"/>
    </source>
</evidence>
<protein>
    <submittedName>
        <fullName evidence="3">Bile acid beta-glucosidase</fullName>
    </submittedName>
</protein>